<evidence type="ECO:0000313" key="1">
    <source>
        <dbReference type="EMBL" id="KKK77267.1"/>
    </source>
</evidence>
<dbReference type="AlphaFoldDB" id="A0A0F8Y732"/>
<accession>A0A0F8Y732</accession>
<organism evidence="1">
    <name type="scientific">marine sediment metagenome</name>
    <dbReference type="NCBI Taxonomy" id="412755"/>
    <lineage>
        <taxon>unclassified sequences</taxon>
        <taxon>metagenomes</taxon>
        <taxon>ecological metagenomes</taxon>
    </lineage>
</organism>
<comment type="caution">
    <text evidence="1">The sequence shown here is derived from an EMBL/GenBank/DDBJ whole genome shotgun (WGS) entry which is preliminary data.</text>
</comment>
<gene>
    <name evidence="1" type="ORF">LCGC14_2855330</name>
</gene>
<protein>
    <submittedName>
        <fullName evidence="1">Uncharacterized protein</fullName>
    </submittedName>
</protein>
<feature type="non-terminal residue" evidence="1">
    <location>
        <position position="1"/>
    </location>
</feature>
<sequence length="396" mass="46686">ALWSKKRVQKNKVTMLGKVMGCLEQVFVHDNWGRPIYFETYSGHAPVGEYVLSLFERIEQSLEGPGRRLEVSRAIVMDGAGNSVRTLRAFAAQNKYHYITPLDDNQWNERKIRSVGRPQRYRYGDATLRDCEIELEDSQEKGYLIVVRAIEIQWDYGKRTVLLTSLSEEVVVASEVVRSYFERWPHQELSFRVMKAVACLHRVAGYGKQKQPDERVVKRQEALRENIKSLRTQLSSPLAQIAEEERKIASLVKRERPLRRQSDVVEGQRTGLSKSDEKRFQNIGREIDHRKRQIKAIERKDQRAFRRFRKAEREWLRLQGKEMVYKVDVELDQILTFHRVSLAHLYAYFIKYFLGGQPMSMINLLHKIIHLHARIEQTKEARKIILDYNRKDRGMM</sequence>
<reference evidence="1" key="1">
    <citation type="journal article" date="2015" name="Nature">
        <title>Complex archaea that bridge the gap between prokaryotes and eukaryotes.</title>
        <authorList>
            <person name="Spang A."/>
            <person name="Saw J.H."/>
            <person name="Jorgensen S.L."/>
            <person name="Zaremba-Niedzwiedzka K."/>
            <person name="Martijn J."/>
            <person name="Lind A.E."/>
            <person name="van Eijk R."/>
            <person name="Schleper C."/>
            <person name="Guy L."/>
            <person name="Ettema T.J."/>
        </authorList>
    </citation>
    <scope>NUCLEOTIDE SEQUENCE</scope>
</reference>
<dbReference type="EMBL" id="LAZR01055034">
    <property type="protein sequence ID" value="KKK77267.1"/>
    <property type="molecule type" value="Genomic_DNA"/>
</dbReference>
<proteinExistence type="predicted"/>
<feature type="non-terminal residue" evidence="1">
    <location>
        <position position="396"/>
    </location>
</feature>
<name>A0A0F8Y732_9ZZZZ</name>